<evidence type="ECO:0000313" key="7">
    <source>
        <dbReference type="EMBL" id="ACJ34906.1"/>
    </source>
</evidence>
<dbReference type="NCBIfam" id="TIGR00225">
    <property type="entry name" value="prc"/>
    <property type="match status" value="1"/>
</dbReference>
<dbReference type="FunFam" id="2.30.42.10:FF:000063">
    <property type="entry name" value="Peptidase, S41 family"/>
    <property type="match status" value="1"/>
</dbReference>
<dbReference type="SMART" id="SM00245">
    <property type="entry name" value="TSPc"/>
    <property type="match status" value="1"/>
</dbReference>
<evidence type="ECO:0000256" key="2">
    <source>
        <dbReference type="ARBA" id="ARBA00022670"/>
    </source>
</evidence>
<dbReference type="AlphaFoldDB" id="B7GL75"/>
<gene>
    <name evidence="7" type="ordered locus">Aflv_2551</name>
</gene>
<comment type="similarity">
    <text evidence="1 5">Belongs to the peptidase S41A family.</text>
</comment>
<keyword evidence="2 5" id="KW-0645">Protease</keyword>
<dbReference type="KEGG" id="afl:Aflv_2551"/>
<dbReference type="InterPro" id="IPR041489">
    <property type="entry name" value="PDZ_6"/>
</dbReference>
<dbReference type="Gene3D" id="2.30.42.10">
    <property type="match status" value="1"/>
</dbReference>
<dbReference type="Pfam" id="PF22694">
    <property type="entry name" value="CtpB_N-like"/>
    <property type="match status" value="1"/>
</dbReference>
<dbReference type="CDD" id="cd07560">
    <property type="entry name" value="Peptidase_S41_CPP"/>
    <property type="match status" value="1"/>
</dbReference>
<dbReference type="GO" id="GO:0007165">
    <property type="term" value="P:signal transduction"/>
    <property type="evidence" value="ECO:0007669"/>
    <property type="project" value="TreeGrafter"/>
</dbReference>
<dbReference type="SUPFAM" id="SSF47090">
    <property type="entry name" value="PGBD-like"/>
    <property type="match status" value="1"/>
</dbReference>
<dbReference type="InterPro" id="IPR036365">
    <property type="entry name" value="PGBD-like_sf"/>
</dbReference>
<keyword evidence="4 5" id="KW-0720">Serine protease</keyword>
<accession>B7GL75</accession>
<dbReference type="InterPro" id="IPR029045">
    <property type="entry name" value="ClpP/crotonase-like_dom_sf"/>
</dbReference>
<dbReference type="Gene3D" id="1.10.101.10">
    <property type="entry name" value="PGBD-like superfamily/PGBD"/>
    <property type="match status" value="1"/>
</dbReference>
<sequence>MMPFMYRRVRRQTMNKKTIAALMALSMLFGSGVTYVGMQSLSSDTSTMTINIPTTTEKPANEELQKIEQAYSMIKQKYVHDVDDKQLIDGAIQGMIATLKDPYSVYMDKETAERFNESLDSSFEGIGAEVSMVDGKVTIVAPFKGSPAEKAGLRPNDQIIKVNGESLEGLDLYEAVLKIRGKKGTVARLEVVRPGVSGVLTIEVVRDEIPIETVYASIKQANGKQIGYIEITSFAEKTAEDFKKKLAEFEEKGIAGLIIDVRGNPGGYLQSVEDILKELVTKEKPYVQIEERDGDKQQFFSNMTKKKPYPIVVLIDNGSASASEILAAALKEAGGYMLVGEKTFGKGTVQQALPMNDGSHIKLTLYKWLTPNGNWIHEKGIQPNVQVKQPDFFYAHPLQIDKPLAYDMNNEQVKSAQQMLKGLGFDPGREDGYFSKQTEQAVQAFQKANGLQATGKIDKQTANMLQTKVMEAVRDERYDEQLKKALQLIGK</sequence>
<dbReference type="InterPro" id="IPR004447">
    <property type="entry name" value="Peptidase_S41A"/>
</dbReference>
<dbReference type="Pfam" id="PF01471">
    <property type="entry name" value="PG_binding_1"/>
    <property type="match status" value="1"/>
</dbReference>
<dbReference type="Gene3D" id="3.90.226.10">
    <property type="entry name" value="2-enoyl-CoA Hydratase, Chain A, domain 1"/>
    <property type="match status" value="1"/>
</dbReference>
<reference evidence="7 8" key="1">
    <citation type="journal article" date="2008" name="Genome Biol.">
        <title>Encapsulated in silica: genome, proteome and physiology of the thermophilic bacterium Anoxybacillus flavithermus WK1.</title>
        <authorList>
            <person name="Saw J.H."/>
            <person name="Mountain B.W."/>
            <person name="Feng L."/>
            <person name="Omelchenko M.V."/>
            <person name="Hou S."/>
            <person name="Saito J.A."/>
            <person name="Stott M.B."/>
            <person name="Li D."/>
            <person name="Zhao G."/>
            <person name="Wu J."/>
            <person name="Galperin M.Y."/>
            <person name="Koonin E.V."/>
            <person name="Makarova K.S."/>
            <person name="Wolf Y.I."/>
            <person name="Rigden D.J."/>
            <person name="Dunfield P.F."/>
            <person name="Wang L."/>
            <person name="Alam M."/>
        </authorList>
    </citation>
    <scope>NUCLEOTIDE SEQUENCE [LARGE SCALE GENOMIC DNA]</scope>
    <source>
        <strain evidence="8">DSM 21510 / WK1</strain>
    </source>
</reference>
<dbReference type="STRING" id="491915.Aflv_2551"/>
<dbReference type="PANTHER" id="PTHR32060:SF29">
    <property type="entry name" value="CARBOXY-TERMINAL PROCESSING PROTEASE CTPB"/>
    <property type="match status" value="1"/>
</dbReference>
<evidence type="ECO:0000256" key="4">
    <source>
        <dbReference type="ARBA" id="ARBA00022825"/>
    </source>
</evidence>
<evidence type="ECO:0000313" key="8">
    <source>
        <dbReference type="Proteomes" id="UP000000742"/>
    </source>
</evidence>
<dbReference type="Pfam" id="PF03572">
    <property type="entry name" value="Peptidase_S41"/>
    <property type="match status" value="1"/>
</dbReference>
<dbReference type="HOGENOM" id="CLU_017295_3_0_9"/>
<dbReference type="MEROPS" id="S41.007"/>
<dbReference type="PANTHER" id="PTHR32060">
    <property type="entry name" value="TAIL-SPECIFIC PROTEASE"/>
    <property type="match status" value="1"/>
</dbReference>
<dbReference type="FunFam" id="3.30.750.44:FF:000001">
    <property type="entry name" value="S41 family peptidase"/>
    <property type="match status" value="1"/>
</dbReference>
<dbReference type="InterPro" id="IPR036034">
    <property type="entry name" value="PDZ_sf"/>
</dbReference>
<dbReference type="GO" id="GO:0006508">
    <property type="term" value="P:proteolysis"/>
    <property type="evidence" value="ECO:0007669"/>
    <property type="project" value="UniProtKB-KW"/>
</dbReference>
<dbReference type="InterPro" id="IPR036366">
    <property type="entry name" value="PGBDSf"/>
</dbReference>
<dbReference type="CDD" id="cd06782">
    <property type="entry name" value="cpPDZ_CPP-like"/>
    <property type="match status" value="1"/>
</dbReference>
<evidence type="ECO:0000259" key="6">
    <source>
        <dbReference type="PROSITE" id="PS50106"/>
    </source>
</evidence>
<dbReference type="InterPro" id="IPR005151">
    <property type="entry name" value="Tail-specific_protease"/>
</dbReference>
<keyword evidence="3 5" id="KW-0378">Hydrolase</keyword>
<dbReference type="eggNOG" id="COG3409">
    <property type="taxonomic scope" value="Bacteria"/>
</dbReference>
<dbReference type="SUPFAM" id="SSF52096">
    <property type="entry name" value="ClpP/crotonase"/>
    <property type="match status" value="1"/>
</dbReference>
<evidence type="ECO:0000256" key="1">
    <source>
        <dbReference type="ARBA" id="ARBA00009179"/>
    </source>
</evidence>
<evidence type="ECO:0000256" key="3">
    <source>
        <dbReference type="ARBA" id="ARBA00022801"/>
    </source>
</evidence>
<dbReference type="GO" id="GO:0008236">
    <property type="term" value="F:serine-type peptidase activity"/>
    <property type="evidence" value="ECO:0007669"/>
    <property type="project" value="UniProtKB-KW"/>
</dbReference>
<dbReference type="EMBL" id="CP000922">
    <property type="protein sequence ID" value="ACJ34906.1"/>
    <property type="molecule type" value="Genomic_DNA"/>
</dbReference>
<dbReference type="Gene3D" id="3.30.750.44">
    <property type="match status" value="1"/>
</dbReference>
<feature type="domain" description="PDZ" evidence="6">
    <location>
        <begin position="104"/>
        <end position="186"/>
    </location>
</feature>
<dbReference type="eggNOG" id="COG0793">
    <property type="taxonomic scope" value="Bacteria"/>
</dbReference>
<dbReference type="InterPro" id="IPR055210">
    <property type="entry name" value="CtpA/B_N"/>
</dbReference>
<dbReference type="SUPFAM" id="SSF50156">
    <property type="entry name" value="PDZ domain-like"/>
    <property type="match status" value="1"/>
</dbReference>
<dbReference type="SMART" id="SM00228">
    <property type="entry name" value="PDZ"/>
    <property type="match status" value="1"/>
</dbReference>
<protein>
    <submittedName>
        <fullName evidence="7">Periplasmic protease</fullName>
    </submittedName>
</protein>
<dbReference type="InterPro" id="IPR001478">
    <property type="entry name" value="PDZ"/>
</dbReference>
<proteinExistence type="inferred from homology"/>
<dbReference type="PROSITE" id="PS50106">
    <property type="entry name" value="PDZ"/>
    <property type="match status" value="1"/>
</dbReference>
<name>B7GL75_ANOFW</name>
<dbReference type="GO" id="GO:0030288">
    <property type="term" value="C:outer membrane-bounded periplasmic space"/>
    <property type="evidence" value="ECO:0007669"/>
    <property type="project" value="TreeGrafter"/>
</dbReference>
<evidence type="ECO:0000256" key="5">
    <source>
        <dbReference type="RuleBase" id="RU004404"/>
    </source>
</evidence>
<dbReference type="InterPro" id="IPR002477">
    <property type="entry name" value="Peptidoglycan-bd-like"/>
</dbReference>
<dbReference type="GO" id="GO:0004175">
    <property type="term" value="F:endopeptidase activity"/>
    <property type="evidence" value="ECO:0007669"/>
    <property type="project" value="TreeGrafter"/>
</dbReference>
<dbReference type="Pfam" id="PF17820">
    <property type="entry name" value="PDZ_6"/>
    <property type="match status" value="1"/>
</dbReference>
<organism evidence="7 8">
    <name type="scientific">Anoxybacillus flavithermus (strain DSM 21510 / WK1)</name>
    <dbReference type="NCBI Taxonomy" id="491915"/>
    <lineage>
        <taxon>Bacteria</taxon>
        <taxon>Bacillati</taxon>
        <taxon>Bacillota</taxon>
        <taxon>Bacilli</taxon>
        <taxon>Bacillales</taxon>
        <taxon>Anoxybacillaceae</taxon>
        <taxon>Anoxybacillus</taxon>
    </lineage>
</organism>
<dbReference type="Proteomes" id="UP000000742">
    <property type="component" value="Chromosome"/>
</dbReference>